<name>A0A0F9PXS8_9ZZZZ</name>
<dbReference type="InterPro" id="IPR001387">
    <property type="entry name" value="Cro/C1-type_HTH"/>
</dbReference>
<feature type="domain" description="Cytoskeleton protein RodZ-like C-terminal" evidence="2">
    <location>
        <begin position="312"/>
        <end position="379"/>
    </location>
</feature>
<keyword evidence="1" id="KW-0472">Membrane</keyword>
<accession>A0A0F9PXS8</accession>
<dbReference type="CDD" id="cd00093">
    <property type="entry name" value="HTH_XRE"/>
    <property type="match status" value="1"/>
</dbReference>
<dbReference type="Pfam" id="PF13413">
    <property type="entry name" value="HTH_25"/>
    <property type="match status" value="1"/>
</dbReference>
<comment type="caution">
    <text evidence="3">The sequence shown here is derived from an EMBL/GenBank/DDBJ whole genome shotgun (WGS) entry which is preliminary data.</text>
</comment>
<gene>
    <name evidence="3" type="ORF">LCGC14_1083500</name>
</gene>
<dbReference type="EMBL" id="LAZR01004758">
    <property type="protein sequence ID" value="KKN05821.1"/>
    <property type="molecule type" value="Genomic_DNA"/>
</dbReference>
<dbReference type="AlphaFoldDB" id="A0A0F9PXS8"/>
<evidence type="ECO:0000313" key="3">
    <source>
        <dbReference type="EMBL" id="KKN05821.1"/>
    </source>
</evidence>
<dbReference type="PANTHER" id="PTHR34475:SF1">
    <property type="entry name" value="CYTOSKELETON PROTEIN RODZ"/>
    <property type="match status" value="1"/>
</dbReference>
<reference evidence="3" key="1">
    <citation type="journal article" date="2015" name="Nature">
        <title>Complex archaea that bridge the gap between prokaryotes and eukaryotes.</title>
        <authorList>
            <person name="Spang A."/>
            <person name="Saw J.H."/>
            <person name="Jorgensen S.L."/>
            <person name="Zaremba-Niedzwiedzka K."/>
            <person name="Martijn J."/>
            <person name="Lind A.E."/>
            <person name="van Eijk R."/>
            <person name="Schleper C."/>
            <person name="Guy L."/>
            <person name="Ettema T.J."/>
        </authorList>
    </citation>
    <scope>NUCLEOTIDE SEQUENCE</scope>
</reference>
<dbReference type="PANTHER" id="PTHR34475">
    <property type="match status" value="1"/>
</dbReference>
<organism evidence="3">
    <name type="scientific">marine sediment metagenome</name>
    <dbReference type="NCBI Taxonomy" id="412755"/>
    <lineage>
        <taxon>unclassified sequences</taxon>
        <taxon>metagenomes</taxon>
        <taxon>ecological metagenomes</taxon>
    </lineage>
</organism>
<keyword evidence="1" id="KW-0812">Transmembrane</keyword>
<dbReference type="Gene3D" id="1.10.260.40">
    <property type="entry name" value="lambda repressor-like DNA-binding domains"/>
    <property type="match status" value="1"/>
</dbReference>
<dbReference type="InterPro" id="IPR050400">
    <property type="entry name" value="Bact_Cytoskel_RodZ"/>
</dbReference>
<dbReference type="Pfam" id="PF13464">
    <property type="entry name" value="RodZ_C"/>
    <property type="match status" value="1"/>
</dbReference>
<feature type="transmembrane region" description="Helical" evidence="1">
    <location>
        <begin position="154"/>
        <end position="176"/>
    </location>
</feature>
<dbReference type="InterPro" id="IPR010982">
    <property type="entry name" value="Lambda_DNA-bd_dom_sf"/>
</dbReference>
<proteinExistence type="predicted"/>
<dbReference type="InterPro" id="IPR025194">
    <property type="entry name" value="RodZ-like_C"/>
</dbReference>
<sequence length="420" mass="44753">MIGRWASKSTDDHQVEAKGFDAFDLRLGDLMRGERATLGKSLLDVQRELRIKASYIAAIENSDPDAFDTPGFIAGYVRSYARYLNMDPDAAFTAFCKESGFSVAHGMSAEASVVKKPTREERMTRTAESDIFKRPSTPFTPVGDSFLGRIEPGAVGSVMVLVALIGAIGFGGWSVLKEVQRVQVTPVDETPVVLSDLDPLEGALASAPEETPNAVAPSAMSSPRADALDRLYRPAALDVPVLVARDAPISSIDPRSVGSFTSTMQGLTVAESNLSRTDQMAINAAVNSVVNSDPGTIAVPQVVEGPAPALRMVAAYPSWVRVRAADGKVIFEGIMNKGDSWEVPATEEPPTLRTGESGAIYFAMDGQYFGPVGDRGSVTSNLPLQRQALAELYEPALLKENSALATMVAELQNAAPSPTE</sequence>
<protein>
    <recommendedName>
        <fullName evidence="2">Cytoskeleton protein RodZ-like C-terminal domain-containing protein</fullName>
    </recommendedName>
</protein>
<evidence type="ECO:0000256" key="1">
    <source>
        <dbReference type="SAM" id="Phobius"/>
    </source>
</evidence>
<dbReference type="GO" id="GO:0003677">
    <property type="term" value="F:DNA binding"/>
    <property type="evidence" value="ECO:0007669"/>
    <property type="project" value="InterPro"/>
</dbReference>
<keyword evidence="1" id="KW-1133">Transmembrane helix</keyword>
<evidence type="ECO:0000259" key="2">
    <source>
        <dbReference type="Pfam" id="PF13464"/>
    </source>
</evidence>